<evidence type="ECO:0000313" key="2">
    <source>
        <dbReference type="Proteomes" id="UP001221757"/>
    </source>
</evidence>
<gene>
    <name evidence="1" type="ORF">B0H17DRAFT_1141494</name>
</gene>
<comment type="caution">
    <text evidence="1">The sequence shown here is derived from an EMBL/GenBank/DDBJ whole genome shotgun (WGS) entry which is preliminary data.</text>
</comment>
<protein>
    <submittedName>
        <fullName evidence="1">Uncharacterized protein</fullName>
    </submittedName>
</protein>
<keyword evidence="2" id="KW-1185">Reference proteome</keyword>
<sequence>MFQMRPAKMRRYVNDFLLPELKIDKTICESTAVQWLKKMGFALCRVQKGVYVDGHERKDVVESREKFCYQYEGEPGETLTEIAPVLQDGEKVHYPIAHDECCVHANDQANYEWIQDGEQPKPGTIGAWVQPTIGESR</sequence>
<dbReference type="EMBL" id="JARKIE010000173">
    <property type="protein sequence ID" value="KAJ7671723.1"/>
    <property type="molecule type" value="Genomic_DNA"/>
</dbReference>
<proteinExistence type="predicted"/>
<accession>A0AAD7G6L2</accession>
<name>A0AAD7G6L2_MYCRO</name>
<dbReference type="PANTHER" id="PTHR35871:SF1">
    <property type="entry name" value="CXC1-LIKE CYSTEINE CLUSTER ASSOCIATED WITH KDZ TRANSPOSASES DOMAIN-CONTAINING PROTEIN"/>
    <property type="match status" value="1"/>
</dbReference>
<dbReference type="PANTHER" id="PTHR35871">
    <property type="entry name" value="EXPRESSED PROTEIN"/>
    <property type="match status" value="1"/>
</dbReference>
<dbReference type="Proteomes" id="UP001221757">
    <property type="component" value="Unassembled WGS sequence"/>
</dbReference>
<organism evidence="1 2">
    <name type="scientific">Mycena rosella</name>
    <name type="common">Pink bonnet</name>
    <name type="synonym">Agaricus rosellus</name>
    <dbReference type="NCBI Taxonomy" id="1033263"/>
    <lineage>
        <taxon>Eukaryota</taxon>
        <taxon>Fungi</taxon>
        <taxon>Dikarya</taxon>
        <taxon>Basidiomycota</taxon>
        <taxon>Agaricomycotina</taxon>
        <taxon>Agaricomycetes</taxon>
        <taxon>Agaricomycetidae</taxon>
        <taxon>Agaricales</taxon>
        <taxon>Marasmiineae</taxon>
        <taxon>Mycenaceae</taxon>
        <taxon>Mycena</taxon>
    </lineage>
</organism>
<evidence type="ECO:0000313" key="1">
    <source>
        <dbReference type="EMBL" id="KAJ7671723.1"/>
    </source>
</evidence>
<dbReference type="AlphaFoldDB" id="A0AAD7G6L2"/>
<reference evidence="1" key="1">
    <citation type="submission" date="2023-03" db="EMBL/GenBank/DDBJ databases">
        <title>Massive genome expansion in bonnet fungi (Mycena s.s.) driven by repeated elements and novel gene families across ecological guilds.</title>
        <authorList>
            <consortium name="Lawrence Berkeley National Laboratory"/>
            <person name="Harder C.B."/>
            <person name="Miyauchi S."/>
            <person name="Viragh M."/>
            <person name="Kuo A."/>
            <person name="Thoen E."/>
            <person name="Andreopoulos B."/>
            <person name="Lu D."/>
            <person name="Skrede I."/>
            <person name="Drula E."/>
            <person name="Henrissat B."/>
            <person name="Morin E."/>
            <person name="Kohler A."/>
            <person name="Barry K."/>
            <person name="LaButti K."/>
            <person name="Morin E."/>
            <person name="Salamov A."/>
            <person name="Lipzen A."/>
            <person name="Mereny Z."/>
            <person name="Hegedus B."/>
            <person name="Baldrian P."/>
            <person name="Stursova M."/>
            <person name="Weitz H."/>
            <person name="Taylor A."/>
            <person name="Grigoriev I.V."/>
            <person name="Nagy L.G."/>
            <person name="Martin F."/>
            <person name="Kauserud H."/>
        </authorList>
    </citation>
    <scope>NUCLEOTIDE SEQUENCE</scope>
    <source>
        <strain evidence="1">CBHHK067</strain>
    </source>
</reference>